<dbReference type="EMBL" id="JAPFFJ010000008">
    <property type="protein sequence ID" value="KAJ6421481.1"/>
    <property type="molecule type" value="Genomic_DNA"/>
</dbReference>
<proteinExistence type="predicted"/>
<gene>
    <name evidence="2" type="ORF">OIU84_028788</name>
</gene>
<evidence type="ECO:0000313" key="2">
    <source>
        <dbReference type="EMBL" id="KAJ6421481.1"/>
    </source>
</evidence>
<feature type="region of interest" description="Disordered" evidence="1">
    <location>
        <begin position="23"/>
        <end position="53"/>
    </location>
</feature>
<organism evidence="2 3">
    <name type="scientific">Salix udensis</name>
    <dbReference type="NCBI Taxonomy" id="889485"/>
    <lineage>
        <taxon>Eukaryota</taxon>
        <taxon>Viridiplantae</taxon>
        <taxon>Streptophyta</taxon>
        <taxon>Embryophyta</taxon>
        <taxon>Tracheophyta</taxon>
        <taxon>Spermatophyta</taxon>
        <taxon>Magnoliopsida</taxon>
        <taxon>eudicotyledons</taxon>
        <taxon>Gunneridae</taxon>
        <taxon>Pentapetalae</taxon>
        <taxon>rosids</taxon>
        <taxon>fabids</taxon>
        <taxon>Malpighiales</taxon>
        <taxon>Salicaceae</taxon>
        <taxon>Saliceae</taxon>
        <taxon>Salix</taxon>
    </lineage>
</organism>
<feature type="compositionally biased region" description="Low complexity" evidence="1">
    <location>
        <begin position="23"/>
        <end position="36"/>
    </location>
</feature>
<evidence type="ECO:0000313" key="3">
    <source>
        <dbReference type="Proteomes" id="UP001162972"/>
    </source>
</evidence>
<comment type="caution">
    <text evidence="2">The sequence shown here is derived from an EMBL/GenBank/DDBJ whole genome shotgun (WGS) entry which is preliminary data.</text>
</comment>
<name>A0AAD6P9Q1_9ROSI</name>
<sequence>MATKVLPPKQLQNLHFFIARSLTTSSSSSKTSSAVSPLNLAEKPETPIQEPPTVIQDHAKPSILDFNDHQKLFSNFPTTKLLRASSNLHMVSIGPLVDFGKRVMNSRIMETDNIVRDVVLEAVKAYVL</sequence>
<accession>A0AAD6P9Q1</accession>
<dbReference type="Proteomes" id="UP001162972">
    <property type="component" value="Chromosome 17"/>
</dbReference>
<evidence type="ECO:0000256" key="1">
    <source>
        <dbReference type="SAM" id="MobiDB-lite"/>
    </source>
</evidence>
<protein>
    <submittedName>
        <fullName evidence="2">Uncharacterized protein</fullName>
    </submittedName>
</protein>
<dbReference type="AlphaFoldDB" id="A0AAD6P9Q1"/>
<keyword evidence="3" id="KW-1185">Reference proteome</keyword>
<reference evidence="2 3" key="1">
    <citation type="journal article" date="2023" name="Int. J. Mol. Sci.">
        <title>De Novo Assembly and Annotation of 11 Diverse Shrub Willow (Salix) Genomes Reveals Novel Gene Organization in Sex-Linked Regions.</title>
        <authorList>
            <person name="Hyden B."/>
            <person name="Feng K."/>
            <person name="Yates T.B."/>
            <person name="Jawdy S."/>
            <person name="Cereghino C."/>
            <person name="Smart L.B."/>
            <person name="Muchero W."/>
        </authorList>
    </citation>
    <scope>NUCLEOTIDE SEQUENCE [LARGE SCALE GENOMIC DNA]</scope>
    <source>
        <tissue evidence="2">Shoot tip</tissue>
    </source>
</reference>